<dbReference type="GO" id="GO:0004832">
    <property type="term" value="F:valine-tRNA ligase activity"/>
    <property type="evidence" value="ECO:0007669"/>
    <property type="project" value="UniProtKB-EC"/>
</dbReference>
<evidence type="ECO:0000256" key="12">
    <source>
        <dbReference type="ARBA" id="ARBA00040837"/>
    </source>
</evidence>
<dbReference type="GO" id="GO:0006438">
    <property type="term" value="P:valyl-tRNA aminoacylation"/>
    <property type="evidence" value="ECO:0007669"/>
    <property type="project" value="InterPro"/>
</dbReference>
<dbReference type="InterPro" id="IPR009080">
    <property type="entry name" value="tRNAsynth_Ia_anticodon-bd"/>
</dbReference>
<dbReference type="PROSITE" id="PS00178">
    <property type="entry name" value="AA_TRNA_LIGASE_I"/>
    <property type="match status" value="1"/>
</dbReference>
<evidence type="ECO:0000256" key="6">
    <source>
        <dbReference type="ARBA" id="ARBA00022598"/>
    </source>
</evidence>
<evidence type="ECO:0000256" key="3">
    <source>
        <dbReference type="ARBA" id="ARBA00005594"/>
    </source>
</evidence>
<keyword evidence="15" id="KW-0175">Coiled coil</keyword>
<dbReference type="SUPFAM" id="SSF50677">
    <property type="entry name" value="ValRS/IleRS/LeuRS editing domain"/>
    <property type="match status" value="1"/>
</dbReference>
<dbReference type="eggNOG" id="KOG0432">
    <property type="taxonomic scope" value="Eukaryota"/>
</dbReference>
<name>A0A090L0F7_STRRB</name>
<dbReference type="EC" id="6.1.1.9" evidence="4"/>
<feature type="coiled-coil region" evidence="15">
    <location>
        <begin position="499"/>
        <end position="529"/>
    </location>
</feature>
<comment type="subcellular location">
    <subcellularLocation>
        <location evidence="2">Cytoplasm</location>
    </subcellularLocation>
    <subcellularLocation>
        <location evidence="1">Mitochondrion</location>
    </subcellularLocation>
</comment>
<dbReference type="eggNOG" id="KOG2732">
    <property type="taxonomic scope" value="Eukaryota"/>
</dbReference>
<dbReference type="EMBL" id="LN609528">
    <property type="protein sequence ID" value="CEF63230.1"/>
    <property type="molecule type" value="Genomic_DNA"/>
</dbReference>
<evidence type="ECO:0000313" key="20">
    <source>
        <dbReference type="WBParaSite" id="SRAE_1000149300.1"/>
    </source>
</evidence>
<dbReference type="Gene3D" id="1.10.730.10">
    <property type="entry name" value="Isoleucyl-tRNA Synthetase, Domain 1"/>
    <property type="match status" value="1"/>
</dbReference>
<dbReference type="NCBIfam" id="NF004349">
    <property type="entry name" value="PRK05729.1"/>
    <property type="match status" value="1"/>
</dbReference>
<evidence type="ECO:0000256" key="14">
    <source>
        <dbReference type="RuleBase" id="RU363035"/>
    </source>
</evidence>
<dbReference type="FunFam" id="3.40.50.620:FF:000078">
    <property type="entry name" value="Valine--tRNA ligase, mitochondrial"/>
    <property type="match status" value="1"/>
</dbReference>
<keyword evidence="6 14" id="KW-0436">Ligase</keyword>
<accession>A0A090L0F7</accession>
<dbReference type="InterPro" id="IPR008491">
    <property type="entry name" value="CDK5RAP3"/>
</dbReference>
<organism evidence="18">
    <name type="scientific">Strongyloides ratti</name>
    <name type="common">Parasitic roundworm</name>
    <dbReference type="NCBI Taxonomy" id="34506"/>
    <lineage>
        <taxon>Eukaryota</taxon>
        <taxon>Metazoa</taxon>
        <taxon>Ecdysozoa</taxon>
        <taxon>Nematoda</taxon>
        <taxon>Chromadorea</taxon>
        <taxon>Rhabditida</taxon>
        <taxon>Tylenchina</taxon>
        <taxon>Panagrolaimomorpha</taxon>
        <taxon>Strongyloidoidea</taxon>
        <taxon>Strongyloididae</taxon>
        <taxon>Strongyloides</taxon>
    </lineage>
</organism>
<dbReference type="GO" id="GO:0005524">
    <property type="term" value="F:ATP binding"/>
    <property type="evidence" value="ECO:0007669"/>
    <property type="project" value="UniProtKB-KW"/>
</dbReference>
<dbReference type="CTD" id="36375595"/>
<dbReference type="GO" id="GO:0002161">
    <property type="term" value="F:aminoacyl-tRNA deacylase activity"/>
    <property type="evidence" value="ECO:0007669"/>
    <property type="project" value="InterPro"/>
</dbReference>
<feature type="coiled-coil region" evidence="15">
    <location>
        <begin position="407"/>
        <end position="445"/>
    </location>
</feature>
<evidence type="ECO:0000256" key="7">
    <source>
        <dbReference type="ARBA" id="ARBA00022741"/>
    </source>
</evidence>
<sequence>MTNADNLPIDINSNKLHDWVISRRHCERNWFDQAQNIKIKLTEVLKQLPENDKIQQIISTNPITYYQCLEIFEILKETEKHSKNMLGYYSSPIYKAFSSIITAYENKNVYLGETSQILQRLVQFELPHLKKTITKTENDIESYHKKYTSHGKLAHDKKKLYEKELEKMGLKGDNLKKELLMLTCELPEFWTKITTEILQLEKLISYFKEFCTFSLGENQHFALPLISLILEKGIDVTVYEWKNGKSPTSIEKPDFNINVEEVVEENVDDEIDFGDDCEIDFGSDIQIEVVGDNDGNIEDGVARGDDAMTILENPETNRLILGELKALSCFLKFRIFDENNETPSDMYIVGIADDKILKKLSLNELTTYKEMVDNLILKLTDEQKMYLFKIKSSPHFINILVDELTEKKNMEGKMLSLQRNIETLIEKNKNTLESVKKDYEEKKKVVKYLKEHIEKSISENSIPLELCFFFVSYPDVLNIHILKMNPDGKPKTPAQLKKEAAKREKLAKFEEKQKKLEAANKAAAANESKKKAKATKETIVYEYNHSLGEKKSTTVPLPSAYSPKYVETAWYEWWEKEGFFKPEYNERPDQETFTICIPPPNVTGKLHLGHALATSVEDTVTRYQRMLGKKVLFNPGCDHAGIATQVVVEKKLKREKGLSRHDLGREKFLEEVWKWKNEKGHSIYEQFKKLGTSVDWDRAVFMMDPKVQRAVTEAFIRMHENGVIYRSHRLVNWSCSLRSAISDIEVDKIEITGKTLMSIPGYENKIEFGVLVSFAYNIIGSDEQIIVATTRIETMLGDVAVAVHPEDDRYKHLIGKKIKHPFVENREMTIISDSFVERGFGTGCVKITPAHDPTDYEVGVRHNLPMINILTDDGKMNNECGMFSGMKRFDARKAVMEELEKLGLLKEVVDNTMLIPVCSRSKDVIEPRLKSQWFVKCSHMAEKAMAAVEKNELKIIPDFHIGTWNRWLGGIRDWCISRQLWWGHRIPAYYVTFKEGSGIQNSDPSDNNFWISARSEAEALEKASKKFNVSIDKINVEWDEDVLDTWFSSGMWPFSVMGWPENTTDMKKYFPGALLETGHDILFFWVARMVFLSQELTGQLPFKEVYLHAMVRDAHGRKMSKSLGNIIDPIHVISGISLDDLNAELETGNLDPKELSIAREGQRRDYPQGIPECGTDALRFALMAYTSQGRDINLDVLRVQGYRFFCNKIWQAVKFVLMKFEDGFKPKDLCDLAPGNCNVNKWILSRLSKSVEEVNTNFANYSFQAVTTSIYNFWLYDFCDIYLEAIKPIMMSDDEEAKATIKNILFWCVNTGLKLSAPFMPFITEELWQRLPRVESEKSPSIHVSKFPDMVEYKFKDNESEDIINFAMDIIKKVRSTRSDIVMPPKHKIDLYIQCSSTSCLNNLNSVNLLIKTLSSATETFIFDDKNKTKVPEGCLNVENCENVIVAFDLKGFEPKNIKNSN</sequence>
<dbReference type="FunFam" id="1.10.730.10:FF:000009">
    <property type="entry name" value="Valine--tRNA ligase, mitochondrial"/>
    <property type="match status" value="1"/>
</dbReference>
<evidence type="ECO:0000256" key="8">
    <source>
        <dbReference type="ARBA" id="ARBA00022840"/>
    </source>
</evidence>
<evidence type="ECO:0000313" key="21">
    <source>
        <dbReference type="WormBase" id="SRAE_1000149300"/>
    </source>
</evidence>
<gene>
    <name evidence="18 20 21" type="ORF">SRAE_1000149300</name>
</gene>
<dbReference type="Pfam" id="PF08264">
    <property type="entry name" value="Anticodon_1"/>
    <property type="match status" value="1"/>
</dbReference>
<keyword evidence="8 14" id="KW-0067">ATP-binding</keyword>
<keyword evidence="10 14" id="KW-0030">Aminoacyl-tRNA synthetase</keyword>
<dbReference type="GO" id="GO:0005829">
    <property type="term" value="C:cytosol"/>
    <property type="evidence" value="ECO:0007669"/>
    <property type="project" value="TreeGrafter"/>
</dbReference>
<evidence type="ECO:0000313" key="18">
    <source>
        <dbReference type="EMBL" id="CEF63230.1"/>
    </source>
</evidence>
<comment type="similarity">
    <text evidence="3 14">Belongs to the class-I aminoacyl-tRNA synthetase family.</text>
</comment>
<dbReference type="HAMAP" id="MF_02004">
    <property type="entry name" value="Val_tRNA_synth_type1"/>
    <property type="match status" value="1"/>
</dbReference>
<feature type="domain" description="Aminoacyl-tRNA synthetase class Ia" evidence="16">
    <location>
        <begin position="570"/>
        <end position="1195"/>
    </location>
</feature>
<dbReference type="InterPro" id="IPR002300">
    <property type="entry name" value="aa-tRNA-synth_Ia"/>
</dbReference>
<keyword evidence="9 14" id="KW-0648">Protein biosynthesis</keyword>
<dbReference type="PANTHER" id="PTHR11946">
    <property type="entry name" value="VALYL-TRNA SYNTHETASES"/>
    <property type="match status" value="1"/>
</dbReference>
<dbReference type="SUPFAM" id="SSF52374">
    <property type="entry name" value="Nucleotidylyl transferase"/>
    <property type="match status" value="1"/>
</dbReference>
<dbReference type="PRINTS" id="PR00986">
    <property type="entry name" value="TRNASYNTHVAL"/>
</dbReference>
<feature type="domain" description="Methionyl/Valyl/Leucyl/Isoleucyl-tRNA synthetase anticodon-binding" evidence="17">
    <location>
        <begin position="1240"/>
        <end position="1392"/>
    </location>
</feature>
<evidence type="ECO:0000259" key="16">
    <source>
        <dbReference type="Pfam" id="PF00133"/>
    </source>
</evidence>
<evidence type="ECO:0000256" key="13">
    <source>
        <dbReference type="ARBA" id="ARBA00047552"/>
    </source>
</evidence>
<dbReference type="Gene3D" id="3.90.740.10">
    <property type="entry name" value="Valyl/Leucyl/Isoleucyl-tRNA synthetase, editing domain"/>
    <property type="match status" value="1"/>
</dbReference>
<evidence type="ECO:0000256" key="5">
    <source>
        <dbReference type="ARBA" id="ARBA00022490"/>
    </source>
</evidence>
<keyword evidence="5" id="KW-0963">Cytoplasm</keyword>
<evidence type="ECO:0000256" key="9">
    <source>
        <dbReference type="ARBA" id="ARBA00022917"/>
    </source>
</evidence>
<evidence type="ECO:0000259" key="17">
    <source>
        <dbReference type="Pfam" id="PF08264"/>
    </source>
</evidence>
<dbReference type="InterPro" id="IPR009008">
    <property type="entry name" value="Val/Leu/Ile-tRNA-synth_edit"/>
</dbReference>
<keyword evidence="19" id="KW-1185">Reference proteome</keyword>
<dbReference type="OrthoDB" id="629407at2759"/>
<dbReference type="RefSeq" id="XP_024502432.1">
    <property type="nucleotide sequence ID" value="XM_024648455.1"/>
</dbReference>
<reference evidence="18 19" key="1">
    <citation type="submission" date="2014-09" db="EMBL/GenBank/DDBJ databases">
        <authorList>
            <person name="Martin A.A."/>
        </authorList>
    </citation>
    <scope>NUCLEOTIDE SEQUENCE</scope>
    <source>
        <strain evidence="19">ED321</strain>
        <strain evidence="18">ED321 Heterogonic</strain>
    </source>
</reference>
<dbReference type="NCBIfam" id="TIGR00422">
    <property type="entry name" value="valS"/>
    <property type="match status" value="1"/>
</dbReference>
<dbReference type="PANTHER" id="PTHR11946:SF109">
    <property type="entry name" value="VALINE--TRNA LIGASE"/>
    <property type="match status" value="1"/>
</dbReference>
<proteinExistence type="inferred from homology"/>
<dbReference type="FunFam" id="3.90.740.10:FF:000005">
    <property type="entry name" value="Valine--tRNA ligase, mitochondrial"/>
    <property type="match status" value="1"/>
</dbReference>
<dbReference type="Proteomes" id="UP000035682">
    <property type="component" value="Unplaced"/>
</dbReference>
<reference evidence="20" key="2">
    <citation type="submission" date="2020-12" db="UniProtKB">
        <authorList>
            <consortium name="WormBaseParasite"/>
        </authorList>
    </citation>
    <scope>IDENTIFICATION</scope>
</reference>
<dbReference type="CDD" id="cd00817">
    <property type="entry name" value="ValRS_core"/>
    <property type="match status" value="1"/>
</dbReference>
<dbReference type="SUPFAM" id="SSF47323">
    <property type="entry name" value="Anticodon-binding domain of a subclass of class I aminoacyl-tRNA synthetases"/>
    <property type="match status" value="1"/>
</dbReference>
<dbReference type="InterPro" id="IPR033705">
    <property type="entry name" value="Anticodon_Ia_Val"/>
</dbReference>
<evidence type="ECO:0000256" key="1">
    <source>
        <dbReference type="ARBA" id="ARBA00004173"/>
    </source>
</evidence>
<dbReference type="WBParaSite" id="SRAE_1000149300.1">
    <property type="protein sequence ID" value="SRAE_1000149300.1"/>
    <property type="gene ID" value="WBGene00258100"/>
</dbReference>
<dbReference type="WormBase" id="SRAE_1000149300">
    <property type="protein sequence ID" value="SRP05185"/>
    <property type="gene ID" value="WBGene00258100"/>
</dbReference>
<dbReference type="Pfam" id="PF00133">
    <property type="entry name" value="tRNA-synt_1"/>
    <property type="match status" value="1"/>
</dbReference>
<keyword evidence="7 14" id="KW-0547">Nucleotide-binding</keyword>
<dbReference type="GeneID" id="36375595"/>
<dbReference type="FunFam" id="3.40.50.620:FF:000020">
    <property type="entry name" value="Valine--tRNA ligase, mitochondrial"/>
    <property type="match status" value="1"/>
</dbReference>
<dbReference type="OMA" id="NFWISAR"/>
<dbReference type="eggNOG" id="KOG3094">
    <property type="taxonomic scope" value="Eukaryota"/>
</dbReference>
<dbReference type="InterPro" id="IPR002303">
    <property type="entry name" value="Valyl-tRNA_ligase"/>
</dbReference>
<dbReference type="Gene3D" id="3.40.50.620">
    <property type="entry name" value="HUPs"/>
    <property type="match status" value="2"/>
</dbReference>
<evidence type="ECO:0000256" key="2">
    <source>
        <dbReference type="ARBA" id="ARBA00004496"/>
    </source>
</evidence>
<dbReference type="eggNOG" id="KOG2848">
    <property type="taxonomic scope" value="Eukaryota"/>
</dbReference>
<dbReference type="STRING" id="34506.A0A090L0F7"/>
<evidence type="ECO:0000256" key="10">
    <source>
        <dbReference type="ARBA" id="ARBA00023146"/>
    </source>
</evidence>
<dbReference type="InterPro" id="IPR013155">
    <property type="entry name" value="M/V/L/I-tRNA-synth_anticd-bd"/>
</dbReference>
<dbReference type="GO" id="GO:0008340">
    <property type="term" value="P:determination of adult lifespan"/>
    <property type="evidence" value="ECO:0007669"/>
    <property type="project" value="EnsemblMetazoa"/>
</dbReference>
<dbReference type="GO" id="GO:0005739">
    <property type="term" value="C:mitochondrion"/>
    <property type="evidence" value="ECO:0007669"/>
    <property type="project" value="UniProtKB-SubCell"/>
</dbReference>
<evidence type="ECO:0000256" key="15">
    <source>
        <dbReference type="SAM" id="Coils"/>
    </source>
</evidence>
<dbReference type="Pfam" id="PF05600">
    <property type="entry name" value="CDK5RAP3"/>
    <property type="match status" value="1"/>
</dbReference>
<dbReference type="InterPro" id="IPR014729">
    <property type="entry name" value="Rossmann-like_a/b/a_fold"/>
</dbReference>
<evidence type="ECO:0000313" key="19">
    <source>
        <dbReference type="Proteomes" id="UP000035682"/>
    </source>
</evidence>
<dbReference type="eggNOG" id="KOG2607">
    <property type="taxonomic scope" value="Eukaryota"/>
</dbReference>
<comment type="catalytic activity">
    <reaction evidence="13">
        <text>tRNA(Val) + L-valine + ATP = L-valyl-tRNA(Val) + AMP + diphosphate</text>
        <dbReference type="Rhea" id="RHEA:10704"/>
        <dbReference type="Rhea" id="RHEA-COMP:9672"/>
        <dbReference type="Rhea" id="RHEA-COMP:9708"/>
        <dbReference type="ChEBI" id="CHEBI:30616"/>
        <dbReference type="ChEBI" id="CHEBI:33019"/>
        <dbReference type="ChEBI" id="CHEBI:57762"/>
        <dbReference type="ChEBI" id="CHEBI:78442"/>
        <dbReference type="ChEBI" id="CHEBI:78537"/>
        <dbReference type="ChEBI" id="CHEBI:456215"/>
        <dbReference type="EC" id="6.1.1.9"/>
    </reaction>
</comment>
<dbReference type="CDD" id="cd07962">
    <property type="entry name" value="Anticodon_Ia_Val"/>
    <property type="match status" value="1"/>
</dbReference>
<protein>
    <recommendedName>
        <fullName evidence="12">Valine--tRNA ligase, mitochondrial</fullName>
        <ecNumber evidence="4">6.1.1.9</ecNumber>
    </recommendedName>
    <alternativeName>
        <fullName evidence="11">Valyl-tRNA synthetase</fullName>
    </alternativeName>
</protein>
<dbReference type="InterPro" id="IPR001412">
    <property type="entry name" value="aa-tRNA-synth_I_CS"/>
</dbReference>
<evidence type="ECO:0000256" key="4">
    <source>
        <dbReference type="ARBA" id="ARBA00013169"/>
    </source>
</evidence>
<evidence type="ECO:0000256" key="11">
    <source>
        <dbReference type="ARBA" id="ARBA00029936"/>
    </source>
</evidence>